<evidence type="ECO:0000256" key="10">
    <source>
        <dbReference type="ARBA" id="ARBA00023052"/>
    </source>
</evidence>
<keyword evidence="7" id="KW-0479">Metal-binding</keyword>
<dbReference type="InterPro" id="IPR023213">
    <property type="entry name" value="CAT-like_dom_sf"/>
</dbReference>
<dbReference type="Gene3D" id="3.40.50.970">
    <property type="match status" value="1"/>
</dbReference>
<dbReference type="GO" id="GO:0016829">
    <property type="term" value="F:lyase activity"/>
    <property type="evidence" value="ECO:0007669"/>
    <property type="project" value="UniProtKB-KW"/>
</dbReference>
<dbReference type="InterPro" id="IPR001017">
    <property type="entry name" value="DH_E1"/>
</dbReference>
<dbReference type="GO" id="GO:0030976">
    <property type="term" value="F:thiamine pyrophosphate binding"/>
    <property type="evidence" value="ECO:0007669"/>
    <property type="project" value="InterPro"/>
</dbReference>
<comment type="cofactor">
    <cofactor evidence="2">
        <name>thiamine diphosphate</name>
        <dbReference type="ChEBI" id="CHEBI:58937"/>
    </cofactor>
</comment>
<dbReference type="EC" id="1.2.4.2" evidence="6"/>
<keyword evidence="10" id="KW-0786">Thiamine pyrophosphate</keyword>
<feature type="region of interest" description="Disordered" evidence="13">
    <location>
        <begin position="771"/>
        <end position="791"/>
    </location>
</feature>
<evidence type="ECO:0000256" key="5">
    <source>
        <dbReference type="ARBA" id="ARBA00006936"/>
    </source>
</evidence>
<dbReference type="Gene3D" id="3.40.50.12470">
    <property type="match status" value="1"/>
</dbReference>
<dbReference type="SUPFAM" id="SSF52518">
    <property type="entry name" value="Thiamin diphosphate-binding fold (THDP-binding)"/>
    <property type="match status" value="2"/>
</dbReference>
<dbReference type="GO" id="GO:0006099">
    <property type="term" value="P:tricarboxylic acid cycle"/>
    <property type="evidence" value="ECO:0007669"/>
    <property type="project" value="UniProtKB-UniPathway"/>
</dbReference>
<dbReference type="GO" id="GO:0045252">
    <property type="term" value="C:oxoglutarate dehydrogenase complex"/>
    <property type="evidence" value="ECO:0007669"/>
    <property type="project" value="TreeGrafter"/>
</dbReference>
<evidence type="ECO:0000256" key="12">
    <source>
        <dbReference type="ARBA" id="ARBA00052761"/>
    </source>
</evidence>
<dbReference type="Pfam" id="PF16078">
    <property type="entry name" value="2-oxogl_dehyd_N"/>
    <property type="match status" value="1"/>
</dbReference>
<evidence type="ECO:0000313" key="16">
    <source>
        <dbReference type="Proteomes" id="UP000648239"/>
    </source>
</evidence>
<keyword evidence="15" id="KW-0456">Lyase</keyword>
<dbReference type="GO" id="GO:0005829">
    <property type="term" value="C:cytosol"/>
    <property type="evidence" value="ECO:0007669"/>
    <property type="project" value="TreeGrafter"/>
</dbReference>
<name>A0A8J7CCN0_9BACT</name>
<evidence type="ECO:0000256" key="2">
    <source>
        <dbReference type="ARBA" id="ARBA00001964"/>
    </source>
</evidence>
<dbReference type="CDD" id="cd02016">
    <property type="entry name" value="TPP_E1_OGDC_like"/>
    <property type="match status" value="1"/>
</dbReference>
<evidence type="ECO:0000256" key="13">
    <source>
        <dbReference type="SAM" id="MobiDB-lite"/>
    </source>
</evidence>
<comment type="caution">
    <text evidence="15">The sequence shown here is derived from an EMBL/GenBank/DDBJ whole genome shotgun (WGS) entry which is preliminary data.</text>
</comment>
<dbReference type="InterPro" id="IPR029061">
    <property type="entry name" value="THDP-binding"/>
</dbReference>
<evidence type="ECO:0000256" key="1">
    <source>
        <dbReference type="ARBA" id="ARBA00001946"/>
    </source>
</evidence>
<evidence type="ECO:0000256" key="11">
    <source>
        <dbReference type="ARBA" id="ARBA00023268"/>
    </source>
</evidence>
<dbReference type="Pfam" id="PF02779">
    <property type="entry name" value="Transket_pyr"/>
    <property type="match status" value="1"/>
</dbReference>
<evidence type="ECO:0000259" key="14">
    <source>
        <dbReference type="SMART" id="SM00861"/>
    </source>
</evidence>
<feature type="compositionally biased region" description="Basic and acidic residues" evidence="13">
    <location>
        <begin position="771"/>
        <end position="784"/>
    </location>
</feature>
<comment type="similarity">
    <text evidence="5">Belongs to the alpha-ketoglutarate dehydrogenase family.</text>
</comment>
<protein>
    <recommendedName>
        <fullName evidence="6">oxoglutarate dehydrogenase (succinyl-transferring)</fullName>
        <ecNumber evidence="6">1.2.4.2</ecNumber>
    </recommendedName>
</protein>
<dbReference type="GO" id="GO:0004591">
    <property type="term" value="F:oxoglutarate dehydrogenase (succinyl-transferring) activity"/>
    <property type="evidence" value="ECO:0007669"/>
    <property type="project" value="UniProtKB-EC"/>
</dbReference>
<dbReference type="Gene3D" id="3.40.50.11610">
    <property type="entry name" value="Multifunctional 2-oxoglutarate metabolism enzyme, C-terminal domain"/>
    <property type="match status" value="1"/>
</dbReference>
<gene>
    <name evidence="15" type="ORF">IFK94_06085</name>
</gene>
<comment type="pathway">
    <text evidence="4">Carbohydrate metabolism; tricarboxylic acid cycle; succinyl-CoA from 2-oxoglutarate (dehydrogenase route): step 1/1.</text>
</comment>
<keyword evidence="11" id="KW-0511">Multifunctional enzyme</keyword>
<dbReference type="InterPro" id="IPR032106">
    <property type="entry name" value="2-oxogl_dehyd_N"/>
</dbReference>
<keyword evidence="9" id="KW-0560">Oxidoreductase</keyword>
<dbReference type="NCBIfam" id="NF008907">
    <property type="entry name" value="PRK12270.1"/>
    <property type="match status" value="1"/>
</dbReference>
<dbReference type="InterPro" id="IPR042179">
    <property type="entry name" value="KGD_C_sf"/>
</dbReference>
<dbReference type="Proteomes" id="UP000648239">
    <property type="component" value="Unassembled WGS sequence"/>
</dbReference>
<evidence type="ECO:0000256" key="9">
    <source>
        <dbReference type="ARBA" id="ARBA00023002"/>
    </source>
</evidence>
<dbReference type="PANTHER" id="PTHR23152">
    <property type="entry name" value="2-OXOGLUTARATE DEHYDROGENASE"/>
    <property type="match status" value="1"/>
</dbReference>
<evidence type="ECO:0000256" key="3">
    <source>
        <dbReference type="ARBA" id="ARBA00003906"/>
    </source>
</evidence>
<dbReference type="InterPro" id="IPR011603">
    <property type="entry name" value="2oxoglutarate_DH_E1"/>
</dbReference>
<evidence type="ECO:0000256" key="6">
    <source>
        <dbReference type="ARBA" id="ARBA00012280"/>
    </source>
</evidence>
<evidence type="ECO:0000256" key="8">
    <source>
        <dbReference type="ARBA" id="ARBA00022842"/>
    </source>
</evidence>
<feature type="domain" description="Transketolase-like pyrimidine-binding" evidence="14">
    <location>
        <begin position="837"/>
        <end position="1030"/>
    </location>
</feature>
<dbReference type="UniPathway" id="UPA00223">
    <property type="reaction ID" value="UER00997"/>
</dbReference>
<dbReference type="GO" id="GO:0004149">
    <property type="term" value="F:dihydrolipoyllysine-residue succinyltransferase activity"/>
    <property type="evidence" value="ECO:0007669"/>
    <property type="project" value="UniProtKB-EC"/>
</dbReference>
<reference evidence="15 16" key="1">
    <citation type="submission" date="2020-08" db="EMBL/GenBank/DDBJ databases">
        <title>Acidobacteriota in marine sediments use diverse sulfur dissimilation pathways.</title>
        <authorList>
            <person name="Wasmund K."/>
        </authorList>
    </citation>
    <scope>NUCLEOTIDE SEQUENCE [LARGE SCALE GENOMIC DNA]</scope>
    <source>
        <strain evidence="15">MAG AM4</strain>
    </source>
</reference>
<evidence type="ECO:0000256" key="4">
    <source>
        <dbReference type="ARBA" id="ARBA00004813"/>
    </source>
</evidence>
<dbReference type="Gene3D" id="1.10.287.1150">
    <property type="entry name" value="TPP helical domain"/>
    <property type="match status" value="1"/>
</dbReference>
<evidence type="ECO:0000256" key="7">
    <source>
        <dbReference type="ARBA" id="ARBA00022723"/>
    </source>
</evidence>
<dbReference type="SUPFAM" id="SSF52777">
    <property type="entry name" value="CoA-dependent acyltransferases"/>
    <property type="match status" value="1"/>
</dbReference>
<dbReference type="PIRSF" id="PIRSF000157">
    <property type="entry name" value="Oxoglu_dh_E1"/>
    <property type="match status" value="1"/>
</dbReference>
<dbReference type="AlphaFoldDB" id="A0A8J7CCN0"/>
<dbReference type="PANTHER" id="PTHR23152:SF4">
    <property type="entry name" value="2-OXOADIPATE DEHYDROGENASE COMPLEX COMPONENT E1"/>
    <property type="match status" value="1"/>
</dbReference>
<organism evidence="15 16">
    <name type="scientific">Candidatus Polarisedimenticola svalbardensis</name>
    <dbReference type="NCBI Taxonomy" id="2886004"/>
    <lineage>
        <taxon>Bacteria</taxon>
        <taxon>Pseudomonadati</taxon>
        <taxon>Acidobacteriota</taxon>
        <taxon>Candidatus Polarisedimenticolia</taxon>
        <taxon>Candidatus Polarisedimenticolales</taxon>
        <taxon>Candidatus Polarisedimenticolaceae</taxon>
        <taxon>Candidatus Polarisedimenticola</taxon>
    </lineage>
</organism>
<keyword evidence="8" id="KW-0460">Magnesium</keyword>
<dbReference type="GO" id="GO:0046872">
    <property type="term" value="F:metal ion binding"/>
    <property type="evidence" value="ECO:0007669"/>
    <property type="project" value="UniProtKB-KW"/>
</dbReference>
<dbReference type="NCBIfam" id="TIGR00239">
    <property type="entry name" value="2oxo_dh_E1"/>
    <property type="match status" value="1"/>
</dbReference>
<dbReference type="NCBIfam" id="NF006914">
    <property type="entry name" value="PRK09404.1"/>
    <property type="match status" value="1"/>
</dbReference>
<comment type="function">
    <text evidence="3">E1 component of the 2-oxoglutarate dehydrogenase (OGDH) complex which catalyzes the decarboxylation of 2-oxoglutarate, the first step in the conversion of 2-oxoglutarate to succinyl-CoA and CO(2).</text>
</comment>
<dbReference type="Pfam" id="PF16870">
    <property type="entry name" value="OxoGdeHyase_C"/>
    <property type="match status" value="1"/>
</dbReference>
<dbReference type="InterPro" id="IPR005475">
    <property type="entry name" value="Transketolase-like_Pyr-bd"/>
</dbReference>
<sequence length="1180" mass="131518">MSTFGSNLGYVDELFARYRDDPSSVSEAWQEFFHGFRPQGVTAPAPSQEPPTPIPPEAEPIIGISSRIVENMVASLAVPTATSVRSVPVKLLEENRRLINHHQATIAGPKISFTHLIAWAIVRCLVKHPVLNSGYLEADGKPHRLHRDEVNLGLAIDLERKGRRILLVPCIRDAATLDFPSFVSAYNDLVLRARQNRLAVEDFQGTTVTLTNPGMLGTATSVPRLMEGQGAIIGIGSIGYPAEFAGMDTERISAMGISKIMAVSSTYDHRIIQGAESGTFLSDIEKMIMGQERFYHHLFQQLSIPYEPFDWAGDFRPQLGGGGDAAEEIRKQNGVVQLLRSYRVRGHLWADLDPMGYHPEPHEELEMSHYGLSVWDLDRRFLVGSPSQEHTWTPLRDIMDNLRDTYCRHIGVEFMHIPEPAPRAWLQQRMESSRNEETLDFEAQKQVLRKLNAAEAFERFLHTSYVGHKRFSLEGADSLIAVLDALLSDAAGRGIREAVIGMAHRGRLNVLANIIGMSYDRIFRKFEGDLDPTLSHGSGDVIYHLGFEGEHTAPDGKTVRLILASNPSHLEAVDPVVEGMVRARQDNLGDSRHEVVLPILIHGDAAFAGQGVVAETLNLSQLSGYRTGGTVHIVVNNQIGFTTGPKDARSSMYSTDTAKAVKAPIFHVNGDYPEDVVRTLRLALEYRQRFNRDVVVDMLCYRRWGHNEADEPAYTHPTLYSKIENHRSVRMLYTEQLLRREVLDIETAETALEDFRNRLSEVQDAVKAALDRTEPEASDDHESVEGAARPGKATAVAPELLEQVMDGLAAETAGFEPHPKLARQLARRRERLEQGRIDWALAEAFAFGTLVLEGVPVRLSGEDSGRGTFSQRHAILYDHRDGRPYCPLANLSPDQASFQVFDSLLSEFAVLGFEYGYSVQHTSALVMWEAQFGDFANGAQVIIDQFIASAQAKWGQSSGIVMLLPHASEGQGPEHSSARLERFLQLCASGNMQVTYPSTPAQYFHLLRRQAGLDNPTPLVVLTPKSILRHPVAVSEAADFVGEAGFNEVLDDPVSRDGIRRVLMCSGKVYYDLIEHREQAGIDDIAVIRVEQFYPFPGERLLQVLDSYGDAREFAWVQEEPRNMGGWSFMQERLRDNLGPNLRLSYCGRRRSASPGTGSFRMHLAEQKKLIDEAFKGGNL</sequence>
<dbReference type="SMART" id="SM00861">
    <property type="entry name" value="Transket_pyr"/>
    <property type="match status" value="1"/>
</dbReference>
<dbReference type="Pfam" id="PF00198">
    <property type="entry name" value="2-oxoacid_dh"/>
    <property type="match status" value="1"/>
</dbReference>
<dbReference type="Pfam" id="PF00676">
    <property type="entry name" value="E1_dh"/>
    <property type="match status" value="1"/>
</dbReference>
<dbReference type="EMBL" id="JACXWD010000014">
    <property type="protein sequence ID" value="MBD3867677.1"/>
    <property type="molecule type" value="Genomic_DNA"/>
</dbReference>
<accession>A0A8J7CCN0</accession>
<comment type="catalytic activity">
    <reaction evidence="12">
        <text>N(6)-[(R)-dihydrolipoyl]-L-lysyl-[protein] + succinyl-CoA = N(6)-[(R)-S(8)-succinyldihydrolipoyl]-L-lysyl-[protein] + CoA</text>
        <dbReference type="Rhea" id="RHEA:15213"/>
        <dbReference type="Rhea" id="RHEA-COMP:10475"/>
        <dbReference type="Rhea" id="RHEA-COMP:20092"/>
        <dbReference type="ChEBI" id="CHEBI:57287"/>
        <dbReference type="ChEBI" id="CHEBI:57292"/>
        <dbReference type="ChEBI" id="CHEBI:83100"/>
        <dbReference type="ChEBI" id="CHEBI:83120"/>
        <dbReference type="EC" id="2.3.1.61"/>
    </reaction>
</comment>
<evidence type="ECO:0000313" key="15">
    <source>
        <dbReference type="EMBL" id="MBD3867677.1"/>
    </source>
</evidence>
<dbReference type="InterPro" id="IPR031717">
    <property type="entry name" value="ODO-1/KGD_C"/>
</dbReference>
<dbReference type="InterPro" id="IPR001078">
    <property type="entry name" value="2-oxoacid_DH_actylTfrase"/>
</dbReference>
<dbReference type="Gene3D" id="3.30.559.10">
    <property type="entry name" value="Chloramphenicol acetyltransferase-like domain"/>
    <property type="match status" value="1"/>
</dbReference>
<comment type="cofactor">
    <cofactor evidence="1">
        <name>Mg(2+)</name>
        <dbReference type="ChEBI" id="CHEBI:18420"/>
    </cofactor>
</comment>
<proteinExistence type="inferred from homology"/>